<gene>
    <name evidence="1" type="ORF">PTI45_03958</name>
</gene>
<dbReference type="STRING" id="1886670.PTI45_03958"/>
<organism evidence="1 2">
    <name type="scientific">Paenibacillus nuruki</name>
    <dbReference type="NCBI Taxonomy" id="1886670"/>
    <lineage>
        <taxon>Bacteria</taxon>
        <taxon>Bacillati</taxon>
        <taxon>Bacillota</taxon>
        <taxon>Bacilli</taxon>
        <taxon>Bacillales</taxon>
        <taxon>Paenibacillaceae</taxon>
        <taxon>Paenibacillus</taxon>
    </lineage>
</organism>
<dbReference type="AlphaFoldDB" id="A0A1E3KYR8"/>
<reference evidence="1 2" key="1">
    <citation type="submission" date="2016-08" db="EMBL/GenBank/DDBJ databases">
        <title>Genome sequencing of Paenibacillus sp. TI45-13ar, isolated from Korean traditional nuruk.</title>
        <authorList>
            <person name="Kim S.-J."/>
        </authorList>
    </citation>
    <scope>NUCLEOTIDE SEQUENCE [LARGE SCALE GENOMIC DNA]</scope>
    <source>
        <strain evidence="1 2">TI45-13ar</strain>
    </source>
</reference>
<proteinExistence type="predicted"/>
<dbReference type="EMBL" id="MDER01000080">
    <property type="protein sequence ID" value="ODP26679.1"/>
    <property type="molecule type" value="Genomic_DNA"/>
</dbReference>
<accession>A0A1E3KYR8</accession>
<keyword evidence="2" id="KW-1185">Reference proteome</keyword>
<evidence type="ECO:0000313" key="1">
    <source>
        <dbReference type="EMBL" id="ODP26679.1"/>
    </source>
</evidence>
<dbReference type="RefSeq" id="WP_069329298.1">
    <property type="nucleotide sequence ID" value="NZ_MDER01000080.1"/>
</dbReference>
<name>A0A1E3KYR8_9BACL</name>
<dbReference type="Proteomes" id="UP000094578">
    <property type="component" value="Unassembled WGS sequence"/>
</dbReference>
<evidence type="ECO:0000313" key="2">
    <source>
        <dbReference type="Proteomes" id="UP000094578"/>
    </source>
</evidence>
<comment type="caution">
    <text evidence="1">The sequence shown here is derived from an EMBL/GenBank/DDBJ whole genome shotgun (WGS) entry which is preliminary data.</text>
</comment>
<sequence>MAFPLVTDVMKTVIKARRRMYSQKEMSYYFDMTFREYQLFEQLKLPVSRGMLELITERIKVDIPENYIDEIMKYYANIEEKKIGKVIYEDRKTTYINPKFTVSIKIDRKDFELDPERITSINISYSKNRATIQQLGSSTVIEQCGTYYLEMIQKWANANGIKLSV</sequence>
<protein>
    <submittedName>
        <fullName evidence="1">Uncharacterized protein</fullName>
    </submittedName>
</protein>